<gene>
    <name evidence="1" type="ORF">NM208_g5285</name>
</gene>
<dbReference type="Proteomes" id="UP001148629">
    <property type="component" value="Unassembled WGS sequence"/>
</dbReference>
<protein>
    <submittedName>
        <fullName evidence="1">Uncharacterized protein</fullName>
    </submittedName>
</protein>
<keyword evidence="2" id="KW-1185">Reference proteome</keyword>
<comment type="caution">
    <text evidence="1">The sequence shown here is derived from an EMBL/GenBank/DDBJ whole genome shotgun (WGS) entry which is preliminary data.</text>
</comment>
<accession>A0ACC1SHK8</accession>
<dbReference type="EMBL" id="JANRMS010000434">
    <property type="protein sequence ID" value="KAJ3539924.1"/>
    <property type="molecule type" value="Genomic_DNA"/>
</dbReference>
<evidence type="ECO:0000313" key="1">
    <source>
        <dbReference type="EMBL" id="KAJ3539924.1"/>
    </source>
</evidence>
<reference evidence="1" key="1">
    <citation type="submission" date="2022-08" db="EMBL/GenBank/DDBJ databases">
        <title>Genome Sequence of Fusarium decemcellulare.</title>
        <authorList>
            <person name="Buettner E."/>
        </authorList>
    </citation>
    <scope>NUCLEOTIDE SEQUENCE</scope>
    <source>
        <strain evidence="1">Babe19</strain>
    </source>
</reference>
<name>A0ACC1SHK8_9HYPO</name>
<sequence>MLAVAAIHLHVSQPDPGDYRRLAQDHHSQALAYFRAALSSPSAGNEALALFACSALMSTYYFAAFDDPSCLLFSSDSLMLPEWMLPVRGCAAVLCQFRDQLGKTDMEDLLKAYSRFWTDTPLHREECVWDSPLSTLQLRLRALVGHNSHALHEPALQLLRRCFVLSDQNPGLSSKAVAAMTFPSIVSVDFLEAVSKQKSPAALAIMAFWCVLLSKVEDKYWLREENVPRVILRVIISHVEDEYLDLIDWPLEVLGFK</sequence>
<proteinExistence type="predicted"/>
<organism evidence="1 2">
    <name type="scientific">Fusarium decemcellulare</name>
    <dbReference type="NCBI Taxonomy" id="57161"/>
    <lineage>
        <taxon>Eukaryota</taxon>
        <taxon>Fungi</taxon>
        <taxon>Dikarya</taxon>
        <taxon>Ascomycota</taxon>
        <taxon>Pezizomycotina</taxon>
        <taxon>Sordariomycetes</taxon>
        <taxon>Hypocreomycetidae</taxon>
        <taxon>Hypocreales</taxon>
        <taxon>Nectriaceae</taxon>
        <taxon>Fusarium</taxon>
        <taxon>Fusarium decemcellulare species complex</taxon>
    </lineage>
</organism>
<evidence type="ECO:0000313" key="2">
    <source>
        <dbReference type="Proteomes" id="UP001148629"/>
    </source>
</evidence>